<dbReference type="Proteomes" id="UP001177260">
    <property type="component" value="Unassembled WGS sequence"/>
</dbReference>
<keyword evidence="2" id="KW-1185">Reference proteome</keyword>
<gene>
    <name evidence="1" type="ORF">N8T08_011188</name>
</gene>
<sequence length="225" mass="24851">MYLNVSQFPPELLVTTDFAKTIQTSKRSSVSDHYLRPVQWVLTSSIDGPSNKEVAKHVIIISPFEANELFSDIQTSRAVVLHLYSPRQNRTFPALDKLDLYNTPVTNVELPMSCKIQLNLFAGQLYISSYDEYVAICAFLGVAAAGVPEGQAIAADGFIVASEGLSGTTFTQSPLKFLGILMSQFRKEGQKIDKTHVGKILDGKAISMDEFQVEDDNRSIVDDIL</sequence>
<comment type="caution">
    <text evidence="1">The sequence shown here is derived from an EMBL/GenBank/DDBJ whole genome shotgun (WGS) entry which is preliminary data.</text>
</comment>
<proteinExistence type="predicted"/>
<name>A0ACC3AQ11_9EURO</name>
<evidence type="ECO:0000313" key="1">
    <source>
        <dbReference type="EMBL" id="KAK1139791.1"/>
    </source>
</evidence>
<protein>
    <submittedName>
        <fullName evidence="1">Uncharacterized protein</fullName>
    </submittedName>
</protein>
<evidence type="ECO:0000313" key="2">
    <source>
        <dbReference type="Proteomes" id="UP001177260"/>
    </source>
</evidence>
<accession>A0ACC3AQ11</accession>
<dbReference type="EMBL" id="JAOPJF010000098">
    <property type="protein sequence ID" value="KAK1139791.1"/>
    <property type="molecule type" value="Genomic_DNA"/>
</dbReference>
<organism evidence="1 2">
    <name type="scientific">Aspergillus melleus</name>
    <dbReference type="NCBI Taxonomy" id="138277"/>
    <lineage>
        <taxon>Eukaryota</taxon>
        <taxon>Fungi</taxon>
        <taxon>Dikarya</taxon>
        <taxon>Ascomycota</taxon>
        <taxon>Pezizomycotina</taxon>
        <taxon>Eurotiomycetes</taxon>
        <taxon>Eurotiomycetidae</taxon>
        <taxon>Eurotiales</taxon>
        <taxon>Aspergillaceae</taxon>
        <taxon>Aspergillus</taxon>
        <taxon>Aspergillus subgen. Circumdati</taxon>
    </lineage>
</organism>
<reference evidence="1 2" key="1">
    <citation type="journal article" date="2023" name="ACS Omega">
        <title>Identification of the Neoaspergillic Acid Biosynthesis Gene Cluster by Establishing an In Vitro CRISPR-Ribonucleoprotein Genetic System in Aspergillus melleus.</title>
        <authorList>
            <person name="Yuan B."/>
            <person name="Grau M.F."/>
            <person name="Murata R.M."/>
            <person name="Torok T."/>
            <person name="Venkateswaran K."/>
            <person name="Stajich J.E."/>
            <person name="Wang C.C.C."/>
        </authorList>
    </citation>
    <scope>NUCLEOTIDE SEQUENCE [LARGE SCALE GENOMIC DNA]</scope>
    <source>
        <strain evidence="1 2">IMV 1140</strain>
    </source>
</reference>